<feature type="compositionally biased region" description="Basic and acidic residues" evidence="1">
    <location>
        <begin position="12"/>
        <end position="36"/>
    </location>
</feature>
<evidence type="ECO:0000256" key="1">
    <source>
        <dbReference type="SAM" id="MobiDB-lite"/>
    </source>
</evidence>
<dbReference type="EMBL" id="CADCTY010000142">
    <property type="protein sequence ID" value="CAA9301677.1"/>
    <property type="molecule type" value="Genomic_DNA"/>
</dbReference>
<evidence type="ECO:0000313" key="2">
    <source>
        <dbReference type="EMBL" id="CAA9301677.1"/>
    </source>
</evidence>
<gene>
    <name evidence="2" type="ORF">AVDCRST_MAG94-398</name>
</gene>
<feature type="region of interest" description="Disordered" evidence="1">
    <location>
        <begin position="1"/>
        <end position="48"/>
    </location>
</feature>
<proteinExistence type="predicted"/>
<reference evidence="2" key="1">
    <citation type="submission" date="2020-02" db="EMBL/GenBank/DDBJ databases">
        <authorList>
            <person name="Meier V. D."/>
        </authorList>
    </citation>
    <scope>NUCLEOTIDE SEQUENCE</scope>
    <source>
        <strain evidence="2">AVDCRST_MAG94</strain>
    </source>
</reference>
<sequence length="48" mass="5314">MIALDFEPYLAEEAKERQRSQGDRGKEGGRGKKKEIASGINTGSDFKN</sequence>
<feature type="compositionally biased region" description="Polar residues" evidence="1">
    <location>
        <begin position="39"/>
        <end position="48"/>
    </location>
</feature>
<dbReference type="AlphaFoldDB" id="A0A6J4KD39"/>
<accession>A0A6J4KD39</accession>
<name>A0A6J4KD39_9CYAN</name>
<organism evidence="2">
    <name type="scientific">uncultured Leptolyngbya sp</name>
    <dbReference type="NCBI Taxonomy" id="332963"/>
    <lineage>
        <taxon>Bacteria</taxon>
        <taxon>Bacillati</taxon>
        <taxon>Cyanobacteriota</taxon>
        <taxon>Cyanophyceae</taxon>
        <taxon>Leptolyngbyales</taxon>
        <taxon>Leptolyngbyaceae</taxon>
        <taxon>Leptolyngbya group</taxon>
        <taxon>Leptolyngbya</taxon>
        <taxon>environmental samples</taxon>
    </lineage>
</organism>
<protein>
    <submittedName>
        <fullName evidence="2">Uncharacterized protein</fullName>
    </submittedName>
</protein>